<evidence type="ECO:0000313" key="3">
    <source>
        <dbReference type="Proteomes" id="UP000643701"/>
    </source>
</evidence>
<dbReference type="InterPro" id="IPR021365">
    <property type="entry name" value="DUF2891"/>
</dbReference>
<dbReference type="PROSITE" id="PS51257">
    <property type="entry name" value="PROKAR_LIPOPROTEIN"/>
    <property type="match status" value="1"/>
</dbReference>
<comment type="caution">
    <text evidence="2">The sequence shown here is derived from an EMBL/GenBank/DDBJ whole genome shotgun (WGS) entry which is preliminary data.</text>
</comment>
<protein>
    <submittedName>
        <fullName evidence="2">DUF2891 domain-containing protein</fullName>
    </submittedName>
</protein>
<feature type="chain" id="PRO_5037098521" evidence="1">
    <location>
        <begin position="21"/>
        <end position="368"/>
    </location>
</feature>
<dbReference type="EMBL" id="JAANAS010000039">
    <property type="protein sequence ID" value="NGZ89646.1"/>
    <property type="molecule type" value="Genomic_DNA"/>
</dbReference>
<reference evidence="2" key="1">
    <citation type="submission" date="2020-03" db="EMBL/GenBank/DDBJ databases">
        <title>Psychroflexus Maritimus sp. nov., isolate from marine sediment.</title>
        <authorList>
            <person name="Zhong Y.-L."/>
        </authorList>
    </citation>
    <scope>NUCLEOTIDE SEQUENCE</scope>
    <source>
        <strain evidence="2">C1</strain>
    </source>
</reference>
<dbReference type="Proteomes" id="UP000643701">
    <property type="component" value="Unassembled WGS sequence"/>
</dbReference>
<keyword evidence="3" id="KW-1185">Reference proteome</keyword>
<dbReference type="Pfam" id="PF11199">
    <property type="entry name" value="DUF2891"/>
    <property type="match status" value="1"/>
</dbReference>
<proteinExistence type="predicted"/>
<keyword evidence="1" id="KW-0732">Signal</keyword>
<gene>
    <name evidence="2" type="ORF">G7034_05210</name>
</gene>
<dbReference type="RefSeq" id="WP_166399905.1">
    <property type="nucleotide sequence ID" value="NZ_JAANAS010000039.1"/>
</dbReference>
<evidence type="ECO:0000313" key="2">
    <source>
        <dbReference type="EMBL" id="NGZ89646.1"/>
    </source>
</evidence>
<name>A0A967E6D5_9FLAO</name>
<dbReference type="AlphaFoldDB" id="A0A967E6D5"/>
<organism evidence="2 3">
    <name type="scientific">Psychroflexus maritimus</name>
    <dbReference type="NCBI Taxonomy" id="2714865"/>
    <lineage>
        <taxon>Bacteria</taxon>
        <taxon>Pseudomonadati</taxon>
        <taxon>Bacteroidota</taxon>
        <taxon>Flavobacteriia</taxon>
        <taxon>Flavobacteriales</taxon>
        <taxon>Flavobacteriaceae</taxon>
        <taxon>Psychroflexus</taxon>
    </lineage>
</organism>
<evidence type="ECO:0000256" key="1">
    <source>
        <dbReference type="SAM" id="SignalP"/>
    </source>
</evidence>
<feature type="signal peptide" evidence="1">
    <location>
        <begin position="1"/>
        <end position="20"/>
    </location>
</feature>
<accession>A0A967E6D5</accession>
<sequence length="368" mass="42896">MKLFKFILSFLVISSFSACLNESNEKQNTPQPSLEFKEIDLKEASLLVDNPLKCIDQKYPYKTSVVYNADEDVVPPNEIHPSFYGCFDWHSAVHGHWSLVVLLKKFPDLPEAEEIKTKLIKNLSRSNIEKEVEFFTSENNTSFERTYGWAWLFQLATELKTWKNPLAKDLLNNLKPLLELLEKQSLEFLPKLTQPIRVGEHSNTAFALNLMLDYAQVVQHKELEELIKKSALNFYQNDKNCPISWEPSGFDFLSPCLEEARLMSKVLEKKDFMVWINDFLPQLADDDFYLDYAKVSDRKDGKLVHLDGLNFSRAWNFYELSQNFEELKHLSDLGDFHFIKTYPNLFGDSYEGSHWLGSFALYALEIRK</sequence>